<sequence length="806" mass="82728">MSDPNNAWGGSLKQSAGAGGFGLAFDPAVATTLSRECASMLSAMEQVSSTIAGATGLKPLNLKESGPDLSALFNNAATDLTTRVLNGHKTILTDMGETFIAAGRLYQQGEEDSRTAFEQLKSTVGHVEVATSEAQLPGWGPSKGWGSESYSSSPERDYSNKLGDTQEAESLATGAQEAGITLKPSSIDPETGENFGWDEFVAHYNHVDGGQIPGQLQQFADTWKRAADQLRMQAAAFHCTYDPLLLTAPAGSDSEGVWASPAAAKAKSALNDYLHGVERLINCMNLMSRNLAFTQGWILRLQTFLPHDSADTYHLSGRAEDAELRQIRTTWDAWYVEGAKISGGNIPEVPEARSTVTTPTGNLPTSLTEMLIGDQSPAQIPMDPLALAAQLDRGIPIEIANADGSNTVWTPNPDGTVTTARSTVGPDGTVTTVSKVGDGPETTSVSTPRNDGTGVIDTVTTAPNGTVQRVVSTPTGDGRISSRSVNPDGTTGPEMMITPLQEGGLFTQIPSDDGQTVTNLFTAADGSSYSQTLAIAPDGGQQLISTANSNGTRSIMEPDGAVFTQTGDGASALTTKQPNGAVVAQFDNGTVLASDPPQPGQSAPSTWEAVQNAVEPFMEKSPLTYGIDGAKDHPYATLGGAAASGVAASLDEGGKGLARQAGFMSQTSQLLGQEAMQDLGDGKNVSGKAIQSVSTSIADDASKLGSNAKLLGNVGKFGGPLATVGFSTYTSIDDWRNGKDGWEAAGAGVGSAVGGIGGGIATGAAAGALLTGPIAPVGAVVGAVIGGVAFGALGGWVGENTVKAVK</sequence>
<dbReference type="Gene3D" id="3.90.930.1">
    <property type="match status" value="1"/>
</dbReference>
<gene>
    <name evidence="2" type="ORF">HLB23_10400</name>
</gene>
<feature type="region of interest" description="Disordered" evidence="1">
    <location>
        <begin position="132"/>
        <end position="188"/>
    </location>
</feature>
<feature type="compositionally biased region" description="Polar residues" evidence="1">
    <location>
        <begin position="441"/>
        <end position="450"/>
    </location>
</feature>
<accession>A0A849BYD5</accession>
<feature type="compositionally biased region" description="Low complexity" evidence="1">
    <location>
        <begin position="142"/>
        <end position="153"/>
    </location>
</feature>
<reference evidence="2 3" key="1">
    <citation type="submission" date="2020-05" db="EMBL/GenBank/DDBJ databases">
        <title>MicrobeNet Type strains.</title>
        <authorList>
            <person name="Nicholson A.C."/>
        </authorList>
    </citation>
    <scope>NUCLEOTIDE SEQUENCE [LARGE SCALE GENOMIC DNA]</scope>
    <source>
        <strain evidence="2 3">JCM 3224</strain>
    </source>
</reference>
<dbReference type="AlphaFoldDB" id="A0A849BYD5"/>
<organism evidence="2 3">
    <name type="scientific">Nocardia uniformis</name>
    <dbReference type="NCBI Taxonomy" id="53432"/>
    <lineage>
        <taxon>Bacteria</taxon>
        <taxon>Bacillati</taxon>
        <taxon>Actinomycetota</taxon>
        <taxon>Actinomycetes</taxon>
        <taxon>Mycobacteriales</taxon>
        <taxon>Nocardiaceae</taxon>
        <taxon>Nocardia</taxon>
    </lineage>
</organism>
<name>A0A849BYD5_9NOCA</name>
<feature type="region of interest" description="Disordered" evidence="1">
    <location>
        <begin position="418"/>
        <end position="453"/>
    </location>
</feature>
<evidence type="ECO:0000313" key="2">
    <source>
        <dbReference type="EMBL" id="NNH70268.1"/>
    </source>
</evidence>
<comment type="caution">
    <text evidence="2">The sequence shown here is derived from an EMBL/GenBank/DDBJ whole genome shotgun (WGS) entry which is preliminary data.</text>
</comment>
<feature type="region of interest" description="Disordered" evidence="1">
    <location>
        <begin position="471"/>
        <end position="493"/>
    </location>
</feature>
<evidence type="ECO:0000256" key="1">
    <source>
        <dbReference type="SAM" id="MobiDB-lite"/>
    </source>
</evidence>
<feature type="compositionally biased region" description="Polar residues" evidence="1">
    <location>
        <begin position="471"/>
        <end position="489"/>
    </location>
</feature>
<proteinExistence type="predicted"/>
<protein>
    <submittedName>
        <fullName evidence="2">Uncharacterized protein</fullName>
    </submittedName>
</protein>
<dbReference type="Proteomes" id="UP000586827">
    <property type="component" value="Unassembled WGS sequence"/>
</dbReference>
<dbReference type="EMBL" id="JABELX010000003">
    <property type="protein sequence ID" value="NNH70268.1"/>
    <property type="molecule type" value="Genomic_DNA"/>
</dbReference>
<dbReference type="RefSeq" id="WP_067528936.1">
    <property type="nucleotide sequence ID" value="NZ_JABELX010000003.1"/>
</dbReference>
<evidence type="ECO:0000313" key="3">
    <source>
        <dbReference type="Proteomes" id="UP000586827"/>
    </source>
</evidence>
<dbReference type="SUPFAM" id="SSF50956">
    <property type="entry name" value="Thermostable phytase (3-phytase)"/>
    <property type="match status" value="1"/>
</dbReference>
<keyword evidence="3" id="KW-1185">Reference proteome</keyword>